<keyword evidence="13 24" id="KW-0269">Exonuclease</keyword>
<dbReference type="InterPro" id="IPR001611">
    <property type="entry name" value="Leu-rich_rpt"/>
</dbReference>
<dbReference type="PANTHER" id="PTHR12121:SF100">
    <property type="entry name" value="POLY(A)-SPECIFIC RIBONUCLEASE"/>
    <property type="match status" value="1"/>
</dbReference>
<dbReference type="AlphaFoldDB" id="A0A4P9ZY46"/>
<dbReference type="GO" id="GO:0005634">
    <property type="term" value="C:nucleus"/>
    <property type="evidence" value="ECO:0007669"/>
    <property type="project" value="UniProtKB-SubCell"/>
</dbReference>
<comment type="subcellular location">
    <subcellularLocation>
        <location evidence="4">Cytoplasm</location>
    </subcellularLocation>
    <subcellularLocation>
        <location evidence="3">Nucleus</location>
    </subcellularLocation>
</comment>
<dbReference type="SUPFAM" id="SSF56219">
    <property type="entry name" value="DNase I-like"/>
    <property type="match status" value="1"/>
</dbReference>
<evidence type="ECO:0000256" key="22">
    <source>
        <dbReference type="SAM" id="MobiDB-lite"/>
    </source>
</evidence>
<dbReference type="InterPro" id="IPR005135">
    <property type="entry name" value="Endo/exonuclease/phosphatase"/>
</dbReference>
<feature type="compositionally biased region" description="Low complexity" evidence="22">
    <location>
        <begin position="58"/>
        <end position="79"/>
    </location>
</feature>
<evidence type="ECO:0000256" key="11">
    <source>
        <dbReference type="ARBA" id="ARBA00022737"/>
    </source>
</evidence>
<evidence type="ECO:0000256" key="16">
    <source>
        <dbReference type="ARBA" id="ARBA00023015"/>
    </source>
</evidence>
<keyword evidence="17" id="KW-0804">Transcription</keyword>
<accession>A0A4P9ZY46</accession>
<dbReference type="Pfam" id="PF03372">
    <property type="entry name" value="Exo_endo_phos"/>
    <property type="match status" value="1"/>
</dbReference>
<feature type="non-terminal residue" evidence="24">
    <location>
        <position position="1"/>
    </location>
</feature>
<dbReference type="SMART" id="SM00369">
    <property type="entry name" value="LRR_TYP"/>
    <property type="match status" value="3"/>
</dbReference>
<protein>
    <recommendedName>
        <fullName evidence="6">poly(A)-specific ribonuclease</fullName>
        <ecNumber evidence="6">3.1.13.4</ecNumber>
    </recommendedName>
    <alternativeName>
        <fullName evidence="19">Carbon catabolite repressor protein 4</fullName>
    </alternativeName>
    <alternativeName>
        <fullName evidence="20">Cytoplasmic deadenylase</fullName>
    </alternativeName>
    <alternativeName>
        <fullName evidence="21">Glucose-repressible alcohol dehydrogenase transcriptional effector</fullName>
    </alternativeName>
</protein>
<evidence type="ECO:0000256" key="13">
    <source>
        <dbReference type="ARBA" id="ARBA00022839"/>
    </source>
</evidence>
<evidence type="ECO:0000256" key="14">
    <source>
        <dbReference type="ARBA" id="ARBA00022842"/>
    </source>
</evidence>
<organism evidence="24 25">
    <name type="scientific">Dimargaris cristalligena</name>
    <dbReference type="NCBI Taxonomy" id="215637"/>
    <lineage>
        <taxon>Eukaryota</taxon>
        <taxon>Fungi</taxon>
        <taxon>Fungi incertae sedis</taxon>
        <taxon>Zoopagomycota</taxon>
        <taxon>Kickxellomycotina</taxon>
        <taxon>Dimargaritomycetes</taxon>
        <taxon>Dimargaritales</taxon>
        <taxon>Dimargaritaceae</taxon>
        <taxon>Dimargaris</taxon>
    </lineage>
</organism>
<evidence type="ECO:0000256" key="1">
    <source>
        <dbReference type="ARBA" id="ARBA00001663"/>
    </source>
</evidence>
<keyword evidence="24" id="KW-0255">Endonuclease</keyword>
<evidence type="ECO:0000256" key="10">
    <source>
        <dbReference type="ARBA" id="ARBA00022723"/>
    </source>
</evidence>
<keyword evidence="11" id="KW-0677">Repeat</keyword>
<dbReference type="GO" id="GO:0004519">
    <property type="term" value="F:endonuclease activity"/>
    <property type="evidence" value="ECO:0007669"/>
    <property type="project" value="UniProtKB-KW"/>
</dbReference>
<evidence type="ECO:0000256" key="20">
    <source>
        <dbReference type="ARBA" id="ARBA00031469"/>
    </source>
</evidence>
<comment type="cofactor">
    <cofactor evidence="2">
        <name>Mg(2+)</name>
        <dbReference type="ChEBI" id="CHEBI:18420"/>
    </cofactor>
</comment>
<dbReference type="PANTHER" id="PTHR12121">
    <property type="entry name" value="CARBON CATABOLITE REPRESSOR PROTEIN 4"/>
    <property type="match status" value="1"/>
</dbReference>
<dbReference type="InterPro" id="IPR032675">
    <property type="entry name" value="LRR_dom_sf"/>
</dbReference>
<keyword evidence="14" id="KW-0460">Magnesium</keyword>
<dbReference type="InterPro" id="IPR050410">
    <property type="entry name" value="CCR4/nocturin_mRNA_transcr"/>
</dbReference>
<dbReference type="EMBL" id="ML002348">
    <property type="protein sequence ID" value="RKP38603.1"/>
    <property type="molecule type" value="Genomic_DNA"/>
</dbReference>
<comment type="similarity">
    <text evidence="5">Belongs to the CCR4/nocturin family.</text>
</comment>
<dbReference type="STRING" id="215637.A0A4P9ZY46"/>
<evidence type="ECO:0000256" key="3">
    <source>
        <dbReference type="ARBA" id="ARBA00004123"/>
    </source>
</evidence>
<dbReference type="GO" id="GO:0003723">
    <property type="term" value="F:RNA binding"/>
    <property type="evidence" value="ECO:0007669"/>
    <property type="project" value="UniProtKB-KW"/>
</dbReference>
<evidence type="ECO:0000256" key="8">
    <source>
        <dbReference type="ARBA" id="ARBA00022614"/>
    </source>
</evidence>
<evidence type="ECO:0000256" key="4">
    <source>
        <dbReference type="ARBA" id="ARBA00004496"/>
    </source>
</evidence>
<dbReference type="GO" id="GO:0005737">
    <property type="term" value="C:cytoplasm"/>
    <property type="evidence" value="ECO:0007669"/>
    <property type="project" value="UniProtKB-SubCell"/>
</dbReference>
<gene>
    <name evidence="24" type="ORF">BJ085DRAFT_11766</name>
</gene>
<name>A0A4P9ZY46_9FUNG</name>
<comment type="catalytic activity">
    <reaction evidence="1">
        <text>Exonucleolytic cleavage of poly(A) to 5'-AMP.</text>
        <dbReference type="EC" id="3.1.13.4"/>
    </reaction>
</comment>
<dbReference type="InterPro" id="IPR036691">
    <property type="entry name" value="Endo/exonu/phosph_ase_sf"/>
</dbReference>
<evidence type="ECO:0000256" key="9">
    <source>
        <dbReference type="ARBA" id="ARBA00022722"/>
    </source>
</evidence>
<keyword evidence="18" id="KW-0539">Nucleus</keyword>
<evidence type="ECO:0000256" key="15">
    <source>
        <dbReference type="ARBA" id="ARBA00022884"/>
    </source>
</evidence>
<reference evidence="25" key="1">
    <citation type="journal article" date="2018" name="Nat. Microbiol.">
        <title>Leveraging single-cell genomics to expand the fungal tree of life.</title>
        <authorList>
            <person name="Ahrendt S.R."/>
            <person name="Quandt C.A."/>
            <person name="Ciobanu D."/>
            <person name="Clum A."/>
            <person name="Salamov A."/>
            <person name="Andreopoulos B."/>
            <person name="Cheng J.F."/>
            <person name="Woyke T."/>
            <person name="Pelin A."/>
            <person name="Henrissat B."/>
            <person name="Reynolds N.K."/>
            <person name="Benny G.L."/>
            <person name="Smith M.E."/>
            <person name="James T.Y."/>
            <person name="Grigoriev I.V."/>
        </authorList>
    </citation>
    <scope>NUCLEOTIDE SEQUENCE [LARGE SCALE GENOMIC DNA]</scope>
    <source>
        <strain evidence="25">RSA 468</strain>
    </source>
</reference>
<keyword evidence="25" id="KW-1185">Reference proteome</keyword>
<dbReference type="Gene3D" id="3.60.10.10">
    <property type="entry name" value="Endonuclease/exonuclease/phosphatase"/>
    <property type="match status" value="1"/>
</dbReference>
<evidence type="ECO:0000256" key="17">
    <source>
        <dbReference type="ARBA" id="ARBA00023163"/>
    </source>
</evidence>
<dbReference type="Gene3D" id="3.80.10.10">
    <property type="entry name" value="Ribonuclease Inhibitor"/>
    <property type="match status" value="1"/>
</dbReference>
<keyword evidence="7" id="KW-0963">Cytoplasm</keyword>
<dbReference type="EC" id="3.1.13.4" evidence="6"/>
<proteinExistence type="inferred from homology"/>
<keyword evidence="16" id="KW-0805">Transcription regulation</keyword>
<keyword evidence="10" id="KW-0479">Metal-binding</keyword>
<feature type="region of interest" description="Disordered" evidence="22">
    <location>
        <begin position="37"/>
        <end position="97"/>
    </location>
</feature>
<keyword evidence="9" id="KW-0540">Nuclease</keyword>
<evidence type="ECO:0000256" key="7">
    <source>
        <dbReference type="ARBA" id="ARBA00022490"/>
    </source>
</evidence>
<sequence length="580" mass="64256">APVASVALSSHHQQLITLQQKTRQAATPHFHARTSLVASRTSQFASDPAEPLPMTPIASTQSSTSSEAAATTTTTTTQANGTHAVARTPPPPTWSGLDMGGMDLRSVSLDLFDYTFLTRVFLNHNQLTYLPAAIKNLTNLTILNASCNQLTSVPPELGMLTRLKELLLFDNNISSLPYELGTLYNLDILGLEGNPLQDPLQTILQKEGTGPAVAFLRDNAPAPSQPRTREWITLDKEAGNSGCEIVSVLSYNILSSKYASPQTYRYVPSWVLAWDYRKEFILQEVQALNADIVCLQEVEASQYEELFKEQLKQGGDYEGTFWPKSRARTMSDQERKSVDGCAIFYKSAKFNLVEKHVLEFQQAALQRKDFEKSDDAFNRFMTKDNITGFALLEHKAKQTKLLVANSHIHWDPEFTDVKMVQVAMLMEEIQHLTNRYGSVPAGAPDSRKYLSTLICGDFNSTPSSGVVEFVTRGTLDKSHADLAKCTYSRFITDGFQHNLSLKSAYATVSELPFTNCTPTFCDVIDYVFYSNATLTPTGLLGPVDSDYAKSIVGLPNAHYPSDHISLMVEFKWKANPTASA</sequence>
<evidence type="ECO:0000313" key="25">
    <source>
        <dbReference type="Proteomes" id="UP000268162"/>
    </source>
</evidence>
<dbReference type="GO" id="GO:0004535">
    <property type="term" value="F:poly(A)-specific ribonuclease activity"/>
    <property type="evidence" value="ECO:0007669"/>
    <property type="project" value="UniProtKB-EC"/>
</dbReference>
<feature type="domain" description="Endonuclease/exonuclease/phosphatase" evidence="23">
    <location>
        <begin position="249"/>
        <end position="563"/>
    </location>
</feature>
<evidence type="ECO:0000256" key="2">
    <source>
        <dbReference type="ARBA" id="ARBA00001946"/>
    </source>
</evidence>
<evidence type="ECO:0000256" key="19">
    <source>
        <dbReference type="ARBA" id="ARBA00030493"/>
    </source>
</evidence>
<dbReference type="CDD" id="cd09097">
    <property type="entry name" value="Deadenylase_CCR4"/>
    <property type="match status" value="1"/>
</dbReference>
<feature type="non-terminal residue" evidence="24">
    <location>
        <position position="580"/>
    </location>
</feature>
<dbReference type="InterPro" id="IPR003591">
    <property type="entry name" value="Leu-rich_rpt_typical-subtyp"/>
</dbReference>
<keyword evidence="15" id="KW-0694">RNA-binding</keyword>
<evidence type="ECO:0000313" key="24">
    <source>
        <dbReference type="EMBL" id="RKP38603.1"/>
    </source>
</evidence>
<dbReference type="PROSITE" id="PS51450">
    <property type="entry name" value="LRR"/>
    <property type="match status" value="2"/>
</dbReference>
<evidence type="ECO:0000256" key="18">
    <source>
        <dbReference type="ARBA" id="ARBA00023242"/>
    </source>
</evidence>
<dbReference type="SUPFAM" id="SSF52075">
    <property type="entry name" value="Outer arm dynein light chain 1"/>
    <property type="match status" value="1"/>
</dbReference>
<dbReference type="Proteomes" id="UP000268162">
    <property type="component" value="Unassembled WGS sequence"/>
</dbReference>
<dbReference type="GO" id="GO:0046872">
    <property type="term" value="F:metal ion binding"/>
    <property type="evidence" value="ECO:0007669"/>
    <property type="project" value="UniProtKB-KW"/>
</dbReference>
<evidence type="ECO:0000256" key="5">
    <source>
        <dbReference type="ARBA" id="ARBA00010774"/>
    </source>
</evidence>
<keyword evidence="12" id="KW-0378">Hydrolase</keyword>
<evidence type="ECO:0000256" key="6">
    <source>
        <dbReference type="ARBA" id="ARBA00012161"/>
    </source>
</evidence>
<evidence type="ECO:0000259" key="23">
    <source>
        <dbReference type="Pfam" id="PF03372"/>
    </source>
</evidence>
<keyword evidence="8" id="KW-0433">Leucine-rich repeat</keyword>
<evidence type="ECO:0000256" key="12">
    <source>
        <dbReference type="ARBA" id="ARBA00022801"/>
    </source>
</evidence>
<evidence type="ECO:0000256" key="21">
    <source>
        <dbReference type="ARBA" id="ARBA00033317"/>
    </source>
</evidence>